<dbReference type="OrthoDB" id="1012936at2"/>
<dbReference type="Proteomes" id="UP000186351">
    <property type="component" value="Chromosome"/>
</dbReference>
<dbReference type="STRING" id="1796646.A4V02_06165"/>
<proteinExistence type="predicted"/>
<reference evidence="3" key="1">
    <citation type="submission" date="2016-04" db="EMBL/GenBank/DDBJ databases">
        <title>Complete Genome Sequences of Twelve Strains of a Stable Defined Moderately Diverse Mouse Microbiota 2 (sDMDMm2).</title>
        <authorList>
            <person name="Uchimura Y."/>
            <person name="Wyss M."/>
            <person name="Brugiroux S."/>
            <person name="Limenitakis J.P."/>
            <person name="Stecher B."/>
            <person name="McCoy K.D."/>
            <person name="Macpherson A.J."/>
        </authorList>
    </citation>
    <scope>NUCLEOTIDE SEQUENCE [LARGE SCALE GENOMIC DNA]</scope>
    <source>
        <strain evidence="3">YL27</strain>
    </source>
</reference>
<protein>
    <recommendedName>
        <fullName evidence="4">DUF3408 domain-containing protein</fullName>
    </recommendedName>
</protein>
<keyword evidence="3" id="KW-1185">Reference proteome</keyword>
<organism evidence="2 3">
    <name type="scientific">Muribaculum intestinale</name>
    <dbReference type="NCBI Taxonomy" id="1796646"/>
    <lineage>
        <taxon>Bacteria</taxon>
        <taxon>Pseudomonadati</taxon>
        <taxon>Bacteroidota</taxon>
        <taxon>Bacteroidia</taxon>
        <taxon>Bacteroidales</taxon>
        <taxon>Muribaculaceae</taxon>
        <taxon>Muribaculum</taxon>
    </lineage>
</organism>
<dbReference type="InterPro" id="IPR021823">
    <property type="entry name" value="DUF3408"/>
</dbReference>
<gene>
    <name evidence="2" type="ORF">A4V02_06165</name>
</gene>
<dbReference type="EMBL" id="CP015402">
    <property type="protein sequence ID" value="ANU63347.1"/>
    <property type="molecule type" value="Genomic_DNA"/>
</dbReference>
<dbReference type="RefSeq" id="WP_068960685.1">
    <property type="nucleotide sequence ID" value="NZ_CAOPEG010000056.1"/>
</dbReference>
<dbReference type="KEGG" id="pary:A4V02_06165"/>
<feature type="compositionally biased region" description="Basic and acidic residues" evidence="1">
    <location>
        <begin position="35"/>
        <end position="48"/>
    </location>
</feature>
<dbReference type="AlphaFoldDB" id="A0A1B1S980"/>
<dbReference type="GeneID" id="65536435"/>
<evidence type="ECO:0000313" key="2">
    <source>
        <dbReference type="EMBL" id="ANU63347.1"/>
    </source>
</evidence>
<sequence>MGKVYESDIDPDEFIRDFRESPSQTQPSKKPKVTSSDKDSPVKQKSKPDNTPQSHPQTEEEYLDCFVRNMAHMRSRKKYQVVEVDPIFIQKVKRIISYGDTPCCSAKAYINNVLAEHFREYETYIEKRQ</sequence>
<evidence type="ECO:0000313" key="3">
    <source>
        <dbReference type="Proteomes" id="UP000186351"/>
    </source>
</evidence>
<accession>A0A1B1S980</accession>
<evidence type="ECO:0000256" key="1">
    <source>
        <dbReference type="SAM" id="MobiDB-lite"/>
    </source>
</evidence>
<accession>A0A1Z2XJF5</accession>
<feature type="region of interest" description="Disordered" evidence="1">
    <location>
        <begin position="1"/>
        <end position="60"/>
    </location>
</feature>
<dbReference type="Pfam" id="PF11888">
    <property type="entry name" value="DUF3408"/>
    <property type="match status" value="1"/>
</dbReference>
<evidence type="ECO:0008006" key="4">
    <source>
        <dbReference type="Google" id="ProtNLM"/>
    </source>
</evidence>
<name>A0A1B1S980_9BACT</name>